<dbReference type="GO" id="GO:0015937">
    <property type="term" value="P:coenzyme A biosynthetic process"/>
    <property type="evidence" value="ECO:0007669"/>
    <property type="project" value="TreeGrafter"/>
</dbReference>
<dbReference type="SUPFAM" id="SSF140860">
    <property type="entry name" value="Pseudo ankyrin repeat-like"/>
    <property type="match status" value="1"/>
</dbReference>
<dbReference type="EMBL" id="ML993923">
    <property type="protein sequence ID" value="KAF2202809.1"/>
    <property type="molecule type" value="Genomic_DNA"/>
</dbReference>
<feature type="domain" description="Flavoprotein" evidence="2">
    <location>
        <begin position="84"/>
        <end position="157"/>
    </location>
</feature>
<dbReference type="GO" id="GO:0071513">
    <property type="term" value="C:phosphopantothenoylcysteine decarboxylase complex"/>
    <property type="evidence" value="ECO:0007669"/>
    <property type="project" value="TreeGrafter"/>
</dbReference>
<dbReference type="OrthoDB" id="70387at2759"/>
<dbReference type="Gene3D" id="3.40.50.1950">
    <property type="entry name" value="Flavin prenyltransferase-like"/>
    <property type="match status" value="1"/>
</dbReference>
<proteinExistence type="inferred from homology"/>
<reference evidence="3" key="1">
    <citation type="journal article" date="2020" name="Stud. Mycol.">
        <title>101 Dothideomycetes genomes: a test case for predicting lifestyles and emergence of pathogens.</title>
        <authorList>
            <person name="Haridas S."/>
            <person name="Albert R."/>
            <person name="Binder M."/>
            <person name="Bloem J."/>
            <person name="Labutti K."/>
            <person name="Salamov A."/>
            <person name="Andreopoulos B."/>
            <person name="Baker S."/>
            <person name="Barry K."/>
            <person name="Bills G."/>
            <person name="Bluhm B."/>
            <person name="Cannon C."/>
            <person name="Castanera R."/>
            <person name="Culley D."/>
            <person name="Daum C."/>
            <person name="Ezra D."/>
            <person name="Gonzalez J."/>
            <person name="Henrissat B."/>
            <person name="Kuo A."/>
            <person name="Liang C."/>
            <person name="Lipzen A."/>
            <person name="Lutzoni F."/>
            <person name="Magnuson J."/>
            <person name="Mondo S."/>
            <person name="Nolan M."/>
            <person name="Ohm R."/>
            <person name="Pangilinan J."/>
            <person name="Park H.-J."/>
            <person name="Ramirez L."/>
            <person name="Alfaro M."/>
            <person name="Sun H."/>
            <person name="Tritt A."/>
            <person name="Yoshinaga Y."/>
            <person name="Zwiers L.-H."/>
            <person name="Turgeon B."/>
            <person name="Goodwin S."/>
            <person name="Spatafora J."/>
            <person name="Crous P."/>
            <person name="Grigoriev I."/>
        </authorList>
    </citation>
    <scope>NUCLEOTIDE SEQUENCE</scope>
    <source>
        <strain evidence="3">ATCC 74209</strain>
    </source>
</reference>
<sequence>MPSTDLTRSLNVLLVVTDPVCFKPFFDNIAPLLSKLDTRHFRLRIIACRNNGTPELPPLPARFDFKTYTKDDEIKTLKQVDAREEQVNEYCSWADMLILAPMDAGSLARMLTGMTSNLHLQILRSWDVSKKIMLIPAMSGLMWENPMTKKHINKIRRKWTWVRVLPPLLWTFDAAGRQDVPWEGADSFLESIQSQVGFMAMERSVHQPGLRLPPELWSIILNFTGDWELATALNIHTTLPVPPEWRAAFNEPGPQTSMEKLEWALLTCPYTVIKGVLDAEKPTRLSQVCIDLIIRFAMVPVLRRLETHHNELFRTTFGGTYLPFQASAVFGKVKVLEFWRTCPTFVVKEYMCDAMDTASCVGFVHVLDWWFNSGLPLKYSEAALEKASSRGHIAVLEWWRQHGIHGDKSPNTSQAVDGNPPARPQLRLKVGKSISYATLSGSLRTLRWWFTSGIPFPHEDSVAKLASTHGYTHVLDYWHKVRGEKMLFDNQVLVGATKMGHADVLEWWKRSGLRVEYKTCDIEEALEDGVEGERGEQVRQWWVKNGINEVGTGEWMRTKILEN</sequence>
<evidence type="ECO:0000256" key="1">
    <source>
        <dbReference type="ARBA" id="ARBA00038350"/>
    </source>
</evidence>
<gene>
    <name evidence="3" type="ORF">GQ43DRAFT_297755</name>
</gene>
<keyword evidence="4" id="KW-1185">Reference proteome</keyword>
<dbReference type="AlphaFoldDB" id="A0A9P4MRB3"/>
<dbReference type="GO" id="GO:0004633">
    <property type="term" value="F:phosphopantothenoylcysteine decarboxylase activity"/>
    <property type="evidence" value="ECO:0007669"/>
    <property type="project" value="TreeGrafter"/>
</dbReference>
<dbReference type="PANTHER" id="PTHR14359">
    <property type="entry name" value="HOMO-OLIGOMERIC FLAVIN CONTAINING CYS DECARBOXYLASE FAMILY"/>
    <property type="match status" value="1"/>
</dbReference>
<dbReference type="SUPFAM" id="SSF52507">
    <property type="entry name" value="Homo-oligomeric flavin-containing Cys decarboxylases, HFCD"/>
    <property type="match status" value="1"/>
</dbReference>
<evidence type="ECO:0000313" key="4">
    <source>
        <dbReference type="Proteomes" id="UP000799536"/>
    </source>
</evidence>
<dbReference type="PANTHER" id="PTHR14359:SF21">
    <property type="entry name" value="FLAVOPROTEIN DOMAIN-CONTAINING PROTEIN"/>
    <property type="match status" value="1"/>
</dbReference>
<dbReference type="GO" id="GO:0010181">
    <property type="term" value="F:FMN binding"/>
    <property type="evidence" value="ECO:0007669"/>
    <property type="project" value="TreeGrafter"/>
</dbReference>
<dbReference type="Proteomes" id="UP000799536">
    <property type="component" value="Unassembled WGS sequence"/>
</dbReference>
<organism evidence="3 4">
    <name type="scientific">Delitschia confertaspora ATCC 74209</name>
    <dbReference type="NCBI Taxonomy" id="1513339"/>
    <lineage>
        <taxon>Eukaryota</taxon>
        <taxon>Fungi</taxon>
        <taxon>Dikarya</taxon>
        <taxon>Ascomycota</taxon>
        <taxon>Pezizomycotina</taxon>
        <taxon>Dothideomycetes</taxon>
        <taxon>Pleosporomycetidae</taxon>
        <taxon>Pleosporales</taxon>
        <taxon>Delitschiaceae</taxon>
        <taxon>Delitschia</taxon>
    </lineage>
</organism>
<dbReference type="Pfam" id="PF02441">
    <property type="entry name" value="Flavoprotein"/>
    <property type="match status" value="1"/>
</dbReference>
<accession>A0A9P4MRB3</accession>
<dbReference type="InterPro" id="IPR036551">
    <property type="entry name" value="Flavin_trans-like"/>
</dbReference>
<dbReference type="InterPro" id="IPR003382">
    <property type="entry name" value="Flavoprotein"/>
</dbReference>
<name>A0A9P4MRB3_9PLEO</name>
<protein>
    <submittedName>
        <fullName evidence="3">Flavo protein</fullName>
    </submittedName>
</protein>
<comment type="caution">
    <text evidence="3">The sequence shown here is derived from an EMBL/GenBank/DDBJ whole genome shotgun (WGS) entry which is preliminary data.</text>
</comment>
<evidence type="ECO:0000313" key="3">
    <source>
        <dbReference type="EMBL" id="KAF2202809.1"/>
    </source>
</evidence>
<comment type="similarity">
    <text evidence="1">Belongs to the HFCD (homooligomeric flavin containing Cys decarboxylase) superfamily.</text>
</comment>
<evidence type="ECO:0000259" key="2">
    <source>
        <dbReference type="Pfam" id="PF02441"/>
    </source>
</evidence>